<accession>I3X6F4</accession>
<dbReference type="HOGENOM" id="CLU_3276712_0_0_5"/>
<reference evidence="1 2" key="1">
    <citation type="journal article" date="2012" name="J. Bacteriol.">
        <title>Complete genome sequence of the broad-host-range strain Sinorhizobium fredii USDA257.</title>
        <authorList>
            <person name="Schuldes J."/>
            <person name="Rodriguez Orbegoso M."/>
            <person name="Schmeisser C."/>
            <person name="Krishnan H.B."/>
            <person name="Daniel R."/>
            <person name="Streit W.R."/>
        </authorList>
    </citation>
    <scope>NUCLEOTIDE SEQUENCE [LARGE SCALE GENOMIC DNA]</scope>
    <source>
        <strain evidence="1 2">USDA 257</strain>
    </source>
</reference>
<evidence type="ECO:0000313" key="1">
    <source>
        <dbReference type="EMBL" id="AFL51460.1"/>
    </source>
</evidence>
<evidence type="ECO:0000313" key="2">
    <source>
        <dbReference type="Proteomes" id="UP000006180"/>
    </source>
</evidence>
<name>I3X6F4_SINF2</name>
<dbReference type="PATRIC" id="fig|1185652.3.peg.3000"/>
<proteinExistence type="predicted"/>
<dbReference type="EMBL" id="CP003563">
    <property type="protein sequence ID" value="AFL51460.1"/>
    <property type="molecule type" value="Genomic_DNA"/>
</dbReference>
<dbReference type="AlphaFoldDB" id="I3X6F4"/>
<sequence length="41" mass="4777">MVDVLEKIVSKQVKSHELDQLLAWNWKKQREAEGKLLSRAA</sequence>
<protein>
    <recommendedName>
        <fullName evidence="3">Transposase</fullName>
    </recommendedName>
</protein>
<dbReference type="KEGG" id="sfd:USDA257_c28890"/>
<gene>
    <name evidence="1" type="ORF">USDA257_c28890</name>
</gene>
<dbReference type="Proteomes" id="UP000006180">
    <property type="component" value="Chromosome"/>
</dbReference>
<evidence type="ECO:0008006" key="3">
    <source>
        <dbReference type="Google" id="ProtNLM"/>
    </source>
</evidence>
<organism evidence="1 2">
    <name type="scientific">Sinorhizobium fredii (strain USDA 257)</name>
    <dbReference type="NCBI Taxonomy" id="1185652"/>
    <lineage>
        <taxon>Bacteria</taxon>
        <taxon>Pseudomonadati</taxon>
        <taxon>Pseudomonadota</taxon>
        <taxon>Alphaproteobacteria</taxon>
        <taxon>Hyphomicrobiales</taxon>
        <taxon>Rhizobiaceae</taxon>
        <taxon>Sinorhizobium/Ensifer group</taxon>
        <taxon>Sinorhizobium</taxon>
    </lineage>
</organism>